<dbReference type="PATRIC" id="fig|452652.3.peg.1119"/>
<organism evidence="1 2">
    <name type="scientific">Kitasatospora setae (strain ATCC 33774 / DSM 43861 / JCM 3304 / KCC A-0304 / NBRC 14216 / KM-6054)</name>
    <name type="common">Streptomyces setae</name>
    <dbReference type="NCBI Taxonomy" id="452652"/>
    <lineage>
        <taxon>Bacteria</taxon>
        <taxon>Bacillati</taxon>
        <taxon>Actinomycetota</taxon>
        <taxon>Actinomycetes</taxon>
        <taxon>Kitasatosporales</taxon>
        <taxon>Streptomycetaceae</taxon>
        <taxon>Kitasatospora</taxon>
    </lineage>
</organism>
<dbReference type="Proteomes" id="UP000007076">
    <property type="component" value="Chromosome"/>
</dbReference>
<name>E4N6X6_KITSK</name>
<gene>
    <name evidence="1" type="ordered locus">KSE_11230</name>
</gene>
<accession>E4N6X6</accession>
<evidence type="ECO:0000313" key="1">
    <source>
        <dbReference type="EMBL" id="BAJ26957.1"/>
    </source>
</evidence>
<dbReference type="KEGG" id="ksk:KSE_11230"/>
<sequence length="102" mass="10445">MTVSAAVAPAGAFPLPGPALSRIPVAALFTVMVWVPAATLDRHSARPATPRRFPTAELAVAAVTVVAAVATRKLAVGSRPALAVFVSANEHDRLSGELTFAC</sequence>
<dbReference type="STRING" id="452652.KSE_11230"/>
<dbReference type="AlphaFoldDB" id="E4N6X6"/>
<keyword evidence="2" id="KW-1185">Reference proteome</keyword>
<protein>
    <submittedName>
        <fullName evidence="1">Uncharacterized protein</fullName>
    </submittedName>
</protein>
<evidence type="ECO:0000313" key="2">
    <source>
        <dbReference type="Proteomes" id="UP000007076"/>
    </source>
</evidence>
<dbReference type="EMBL" id="AP010968">
    <property type="protein sequence ID" value="BAJ26957.1"/>
    <property type="molecule type" value="Genomic_DNA"/>
</dbReference>
<proteinExistence type="predicted"/>
<dbReference type="HOGENOM" id="CLU_2273598_0_0_11"/>
<reference evidence="1 2" key="1">
    <citation type="journal article" date="2010" name="DNA Res.">
        <title>Genome sequence of Kitasatospora setae NBRC 14216T: an evolutionary snapshot of the family Streptomycetaceae.</title>
        <authorList>
            <person name="Ichikawa N."/>
            <person name="Oguchi A."/>
            <person name="Ikeda H."/>
            <person name="Ishikawa J."/>
            <person name="Kitani S."/>
            <person name="Watanabe Y."/>
            <person name="Nakamura S."/>
            <person name="Katano Y."/>
            <person name="Kishi E."/>
            <person name="Sasagawa M."/>
            <person name="Ankai A."/>
            <person name="Fukui S."/>
            <person name="Hashimoto Y."/>
            <person name="Kamata S."/>
            <person name="Otoguro M."/>
            <person name="Tanikawa S."/>
            <person name="Nihira T."/>
            <person name="Horinouchi S."/>
            <person name="Ohnishi Y."/>
            <person name="Hayakawa M."/>
            <person name="Kuzuyama T."/>
            <person name="Arisawa A."/>
            <person name="Nomoto F."/>
            <person name="Miura H."/>
            <person name="Takahashi Y."/>
            <person name="Fujita N."/>
        </authorList>
    </citation>
    <scope>NUCLEOTIDE SEQUENCE [LARGE SCALE GENOMIC DNA]</scope>
    <source>
        <strain evidence="2">ATCC 33774 / DSM 43861 / JCM 3304 / KCC A-0304 / NBRC 14216 / KM-6054</strain>
    </source>
</reference>